<evidence type="ECO:0000256" key="1">
    <source>
        <dbReference type="ARBA" id="ARBA00005564"/>
    </source>
</evidence>
<keyword evidence="2" id="KW-0313">Glucose metabolism</keyword>
<dbReference type="InterPro" id="IPR050282">
    <property type="entry name" value="Cycloisomerase_2"/>
</dbReference>
<reference evidence="5" key="1">
    <citation type="journal article" date="2019" name="Int. J. Syst. Evol. Microbiol.">
        <title>The Global Catalogue of Microorganisms (GCM) 10K type strain sequencing project: providing services to taxonomists for standard genome sequencing and annotation.</title>
        <authorList>
            <consortium name="The Broad Institute Genomics Platform"/>
            <consortium name="The Broad Institute Genome Sequencing Center for Infectious Disease"/>
            <person name="Wu L."/>
            <person name="Ma J."/>
        </authorList>
    </citation>
    <scope>NUCLEOTIDE SEQUENCE [LARGE SCALE GENOMIC DNA]</scope>
    <source>
        <strain evidence="5">CGMCC 1.15461</strain>
    </source>
</reference>
<dbReference type="RefSeq" id="WP_188619574.1">
    <property type="nucleotide sequence ID" value="NZ_BMJE01000001.1"/>
</dbReference>
<dbReference type="EMBL" id="BMJE01000001">
    <property type="protein sequence ID" value="GGB67376.1"/>
    <property type="molecule type" value="Genomic_DNA"/>
</dbReference>
<proteinExistence type="inferred from homology"/>
<accession>A0ABQ1JF62</accession>
<evidence type="ECO:0000313" key="5">
    <source>
        <dbReference type="Proteomes" id="UP000615760"/>
    </source>
</evidence>
<dbReference type="Proteomes" id="UP000615760">
    <property type="component" value="Unassembled WGS sequence"/>
</dbReference>
<evidence type="ECO:0000256" key="3">
    <source>
        <dbReference type="SAM" id="SignalP"/>
    </source>
</evidence>
<dbReference type="Pfam" id="PF10282">
    <property type="entry name" value="Lactonase"/>
    <property type="match status" value="1"/>
</dbReference>
<dbReference type="InterPro" id="IPR019405">
    <property type="entry name" value="Lactonase_7-beta_prop"/>
</dbReference>
<feature type="chain" id="PRO_5047521464" evidence="3">
    <location>
        <begin position="18"/>
        <end position="368"/>
    </location>
</feature>
<protein>
    <submittedName>
        <fullName evidence="4">3-carboxymuconate cyclase</fullName>
    </submittedName>
</protein>
<keyword evidence="3" id="KW-0732">Signal</keyword>
<dbReference type="InterPro" id="IPR011048">
    <property type="entry name" value="Haem_d1_sf"/>
</dbReference>
<gene>
    <name evidence="4" type="ORF">GCM10007424_04220</name>
</gene>
<dbReference type="InterPro" id="IPR015943">
    <property type="entry name" value="WD40/YVTN_repeat-like_dom_sf"/>
</dbReference>
<evidence type="ECO:0000313" key="4">
    <source>
        <dbReference type="EMBL" id="GGB67376.1"/>
    </source>
</evidence>
<keyword evidence="5" id="KW-1185">Reference proteome</keyword>
<organism evidence="4 5">
    <name type="scientific">Flavobacterium suaedae</name>
    <dbReference type="NCBI Taxonomy" id="1767027"/>
    <lineage>
        <taxon>Bacteria</taxon>
        <taxon>Pseudomonadati</taxon>
        <taxon>Bacteroidota</taxon>
        <taxon>Flavobacteriia</taxon>
        <taxon>Flavobacteriales</taxon>
        <taxon>Flavobacteriaceae</taxon>
        <taxon>Flavobacterium</taxon>
    </lineage>
</organism>
<dbReference type="SUPFAM" id="SSF51004">
    <property type="entry name" value="C-terminal (heme d1) domain of cytochrome cd1-nitrite reductase"/>
    <property type="match status" value="1"/>
</dbReference>
<comment type="caution">
    <text evidence="4">The sequence shown here is derived from an EMBL/GenBank/DDBJ whole genome shotgun (WGS) entry which is preliminary data.</text>
</comment>
<name>A0ABQ1JF62_9FLAO</name>
<dbReference type="PANTHER" id="PTHR30344">
    <property type="entry name" value="6-PHOSPHOGLUCONOLACTONASE-RELATED"/>
    <property type="match status" value="1"/>
</dbReference>
<sequence length="368" mass="40667">MKLLKIAALLLCISVNAQNDYNLLVGTYTNKCESDGIYVYGYDASSGELKLKGSTKNVDNPSFLTVSADEKTVYAVNESGKKSSVSAFQYMPAEGKLDLIDKKNAKGEDPCHIISDEKNVIIANYTSGNIVVFGRNKKGELTDAKQVVIHSGNSMHPRQKSSHVHMVQFSPDKKYVLATDLGTDEIYIYDYDPDGGKETLVEQDVKDVKKGSGPRHLVFNPNNTFLYTLHELDGTLSAYYYKDGNMANVQDLTVQPEGMHTEDNSAAEIQITKDGKYIYATNRGGANNISVFKVHANGKINLIQQISTEGIAPRHFTIDPNEQFILVANQISNNIVIFKRDKATGMLEDTGNRVEVCQPVCLVFTKSK</sequence>
<keyword evidence="2" id="KW-0119">Carbohydrate metabolism</keyword>
<evidence type="ECO:0000256" key="2">
    <source>
        <dbReference type="ARBA" id="ARBA00022526"/>
    </source>
</evidence>
<dbReference type="PANTHER" id="PTHR30344:SF1">
    <property type="entry name" value="6-PHOSPHOGLUCONOLACTONASE"/>
    <property type="match status" value="1"/>
</dbReference>
<comment type="similarity">
    <text evidence="1">Belongs to the cycloisomerase 2 family.</text>
</comment>
<feature type="signal peptide" evidence="3">
    <location>
        <begin position="1"/>
        <end position="17"/>
    </location>
</feature>
<dbReference type="Gene3D" id="2.130.10.10">
    <property type="entry name" value="YVTN repeat-like/Quinoprotein amine dehydrogenase"/>
    <property type="match status" value="1"/>
</dbReference>